<gene>
    <name evidence="2" type="ORF">E9934_01620</name>
</gene>
<dbReference type="EMBL" id="STGW01000001">
    <property type="protein sequence ID" value="THV18360.1"/>
    <property type="molecule type" value="Genomic_DNA"/>
</dbReference>
<organism evidence="2 3">
    <name type="scientific">Nocardioides caeni</name>
    <dbReference type="NCBI Taxonomy" id="574700"/>
    <lineage>
        <taxon>Bacteria</taxon>
        <taxon>Bacillati</taxon>
        <taxon>Actinomycetota</taxon>
        <taxon>Actinomycetes</taxon>
        <taxon>Propionibacteriales</taxon>
        <taxon>Nocardioidaceae</taxon>
        <taxon>Nocardioides</taxon>
    </lineage>
</organism>
<reference evidence="2 3" key="1">
    <citation type="journal article" date="2009" name="Int. J. Syst. Evol. Microbiol.">
        <title>Nocardioides caeni sp. nov., isolated from wastewater.</title>
        <authorList>
            <person name="Yoon J.H."/>
            <person name="Kang S.J."/>
            <person name="Park S."/>
            <person name="Kim W."/>
            <person name="Oh T.K."/>
        </authorList>
    </citation>
    <scope>NUCLEOTIDE SEQUENCE [LARGE SCALE GENOMIC DNA]</scope>
    <source>
        <strain evidence="2 3">DSM 23134</strain>
    </source>
</reference>
<protein>
    <submittedName>
        <fullName evidence="2">Uncharacterized protein</fullName>
    </submittedName>
</protein>
<evidence type="ECO:0000313" key="2">
    <source>
        <dbReference type="EMBL" id="THV18360.1"/>
    </source>
</evidence>
<dbReference type="OrthoDB" id="3790284at2"/>
<feature type="compositionally biased region" description="Basic and acidic residues" evidence="1">
    <location>
        <begin position="84"/>
        <end position="96"/>
    </location>
</feature>
<dbReference type="Proteomes" id="UP000307087">
    <property type="component" value="Unassembled WGS sequence"/>
</dbReference>
<dbReference type="RefSeq" id="WP_136561075.1">
    <property type="nucleotide sequence ID" value="NZ_BAABLS010000002.1"/>
</dbReference>
<name>A0A4S8NN41_9ACTN</name>
<feature type="region of interest" description="Disordered" evidence="1">
    <location>
        <begin position="30"/>
        <end position="96"/>
    </location>
</feature>
<evidence type="ECO:0000256" key="1">
    <source>
        <dbReference type="SAM" id="MobiDB-lite"/>
    </source>
</evidence>
<evidence type="ECO:0000313" key="3">
    <source>
        <dbReference type="Proteomes" id="UP000307087"/>
    </source>
</evidence>
<feature type="compositionally biased region" description="Low complexity" evidence="1">
    <location>
        <begin position="70"/>
        <end position="81"/>
    </location>
</feature>
<proteinExistence type="predicted"/>
<comment type="caution">
    <text evidence="2">The sequence shown here is derived from an EMBL/GenBank/DDBJ whole genome shotgun (WGS) entry which is preliminary data.</text>
</comment>
<sequence>MSFRVRADPHGSPSHHALLRVGGDQLIITGRPSSPTTLGGAASLAHTVVPRTRSTSSGHRGRGRRLDAVRAAQRPADADQPAEGEQRTHPTDAERAEREAAFVSALAERLDDAVASGELTAADRTSVLKAHDAGVLGRP</sequence>
<accession>A0A4S8NN41</accession>
<dbReference type="AlphaFoldDB" id="A0A4S8NN41"/>
<keyword evidence="3" id="KW-1185">Reference proteome</keyword>